<dbReference type="NCBIfam" id="NF011963">
    <property type="entry name" value="PRK15434.1"/>
    <property type="match status" value="1"/>
</dbReference>
<evidence type="ECO:0000256" key="4">
    <source>
        <dbReference type="ARBA" id="ARBA00022842"/>
    </source>
</evidence>
<dbReference type="InterPro" id="IPR015797">
    <property type="entry name" value="NUDIX_hydrolase-like_dom_sf"/>
</dbReference>
<dbReference type="PIRSF" id="PIRSF037599">
    <property type="entry name" value="GDPMH"/>
    <property type="match status" value="1"/>
</dbReference>
<keyword evidence="6" id="KW-0326">Glycosidase</keyword>
<dbReference type="PANTHER" id="PTHR43046">
    <property type="entry name" value="GDP-MANNOSE MANNOSYL HYDROLASE"/>
    <property type="match status" value="1"/>
</dbReference>
<keyword evidence="2" id="KW-0479">Metal-binding</keyword>
<evidence type="ECO:0000313" key="7">
    <source>
        <dbReference type="Proteomes" id="UP001209257"/>
    </source>
</evidence>
<organism evidence="6 7">
    <name type="scientific">Alteromonas salexigens</name>
    <dbReference type="NCBI Taxonomy" id="2982530"/>
    <lineage>
        <taxon>Bacteria</taxon>
        <taxon>Pseudomonadati</taxon>
        <taxon>Pseudomonadota</taxon>
        <taxon>Gammaproteobacteria</taxon>
        <taxon>Alteromonadales</taxon>
        <taxon>Alteromonadaceae</taxon>
        <taxon>Alteromonas/Salinimonas group</taxon>
        <taxon>Alteromonas</taxon>
    </lineage>
</organism>
<dbReference type="RefSeq" id="WP_262993140.1">
    <property type="nucleotide sequence ID" value="NZ_JAOTJC010000007.1"/>
</dbReference>
<reference evidence="7" key="1">
    <citation type="submission" date="2023-07" db="EMBL/GenBank/DDBJ databases">
        <title>Study on multiphase classification of strain Alteromonas salexigens isolated from the Yellow Sea.</title>
        <authorList>
            <person name="Sun L."/>
        </authorList>
    </citation>
    <scope>NUCLEOTIDE SEQUENCE [LARGE SCALE GENOMIC DNA]</scope>
    <source>
        <strain evidence="7">ASW11-19</strain>
    </source>
</reference>
<dbReference type="InterPro" id="IPR000086">
    <property type="entry name" value="NUDIX_hydrolase_dom"/>
</dbReference>
<name>A0ABT2VMX8_9ALTE</name>
<dbReference type="SUPFAM" id="SSF55811">
    <property type="entry name" value="Nudix"/>
    <property type="match status" value="1"/>
</dbReference>
<evidence type="ECO:0000256" key="3">
    <source>
        <dbReference type="ARBA" id="ARBA00022801"/>
    </source>
</evidence>
<evidence type="ECO:0000256" key="2">
    <source>
        <dbReference type="ARBA" id="ARBA00022723"/>
    </source>
</evidence>
<dbReference type="PANTHER" id="PTHR43046:SF12">
    <property type="entry name" value="GDP-MANNOSE MANNOSYL HYDROLASE"/>
    <property type="match status" value="1"/>
</dbReference>
<sequence length="158" mass="17673">MGFLSKEAFTAVIDNTPLVSIDLVVENDKGEVLLGFRNNRPAQGLWFVPGGRILKNESLDQAFLRLSEHELGVGYARANANLLGVYEHFYEDSVMGSHPSTHYVVLGYHLEIGDNDLPLPLGEQHQRYIWMDKHKVSTHPEVHAHSAAYIPALELGNK</sequence>
<accession>A0ABT2VMX8</accession>
<feature type="domain" description="Nudix hydrolase" evidence="5">
    <location>
        <begin position="14"/>
        <end position="155"/>
    </location>
</feature>
<dbReference type="Proteomes" id="UP001209257">
    <property type="component" value="Unassembled WGS sequence"/>
</dbReference>
<proteinExistence type="predicted"/>
<keyword evidence="7" id="KW-1185">Reference proteome</keyword>
<dbReference type="CDD" id="cd03430">
    <property type="entry name" value="NUDIX_GDPMH_NudD"/>
    <property type="match status" value="1"/>
</dbReference>
<dbReference type="PROSITE" id="PS51462">
    <property type="entry name" value="NUDIX"/>
    <property type="match status" value="1"/>
</dbReference>
<dbReference type="EC" id="3.2.1.42" evidence="6"/>
<comment type="caution">
    <text evidence="6">The sequence shown here is derived from an EMBL/GenBank/DDBJ whole genome shotgun (WGS) entry which is preliminary data.</text>
</comment>
<protein>
    <submittedName>
        <fullName evidence="6">GDP-mannose mannosyl hydrolase</fullName>
        <ecNumber evidence="6">3.2.1.42</ecNumber>
    </submittedName>
</protein>
<dbReference type="GO" id="GO:0047917">
    <property type="term" value="F:GDP-glucosidase activity"/>
    <property type="evidence" value="ECO:0007669"/>
    <property type="project" value="UniProtKB-EC"/>
</dbReference>
<evidence type="ECO:0000259" key="5">
    <source>
        <dbReference type="PROSITE" id="PS51462"/>
    </source>
</evidence>
<dbReference type="Pfam" id="PF00293">
    <property type="entry name" value="NUDIX"/>
    <property type="match status" value="1"/>
</dbReference>
<evidence type="ECO:0000313" key="6">
    <source>
        <dbReference type="EMBL" id="MCU7554439.1"/>
    </source>
</evidence>
<keyword evidence="4" id="KW-0460">Magnesium</keyword>
<dbReference type="Gene3D" id="3.90.79.10">
    <property type="entry name" value="Nucleoside Triphosphate Pyrophosphohydrolase"/>
    <property type="match status" value="1"/>
</dbReference>
<evidence type="ECO:0000256" key="1">
    <source>
        <dbReference type="ARBA" id="ARBA00001946"/>
    </source>
</evidence>
<dbReference type="EMBL" id="JAOTJC010000007">
    <property type="protein sequence ID" value="MCU7554439.1"/>
    <property type="molecule type" value="Genomic_DNA"/>
</dbReference>
<gene>
    <name evidence="6" type="ORF">OCL06_07500</name>
</gene>
<comment type="cofactor">
    <cofactor evidence="1">
        <name>Mg(2+)</name>
        <dbReference type="ChEBI" id="CHEBI:18420"/>
    </cofactor>
</comment>
<keyword evidence="3 6" id="KW-0378">Hydrolase</keyword>
<dbReference type="InterPro" id="IPR033715">
    <property type="entry name" value="GDPMH"/>
</dbReference>